<comment type="caution">
    <text evidence="7">The sequence shown here is derived from an EMBL/GenBank/DDBJ whole genome shotgun (WGS) entry which is preliminary data.</text>
</comment>
<gene>
    <name evidence="7" type="ORF">RJ641_002241</name>
</gene>
<evidence type="ECO:0000256" key="5">
    <source>
        <dbReference type="ARBA" id="ARBA00023242"/>
    </source>
</evidence>
<evidence type="ECO:0000259" key="6">
    <source>
        <dbReference type="PROSITE" id="PS51005"/>
    </source>
</evidence>
<evidence type="ECO:0000313" key="7">
    <source>
        <dbReference type="EMBL" id="KAK6932617.1"/>
    </source>
</evidence>
<name>A0AAN8VN91_9MAGN</name>
<keyword evidence="4" id="KW-0804">Transcription</keyword>
<dbReference type="AlphaFoldDB" id="A0AAN8VN91"/>
<dbReference type="Gene3D" id="2.170.150.80">
    <property type="entry name" value="NAC domain"/>
    <property type="match status" value="1"/>
</dbReference>
<keyword evidence="8" id="KW-1185">Reference proteome</keyword>
<keyword evidence="5" id="KW-0539">Nucleus</keyword>
<dbReference type="GO" id="GO:0005634">
    <property type="term" value="C:nucleus"/>
    <property type="evidence" value="ECO:0007669"/>
    <property type="project" value="UniProtKB-SubCell"/>
</dbReference>
<dbReference type="Pfam" id="PF02365">
    <property type="entry name" value="NAM"/>
    <property type="match status" value="1"/>
</dbReference>
<dbReference type="PANTHER" id="PTHR31744">
    <property type="entry name" value="PROTEIN CUP-SHAPED COTYLEDON 2-RELATED"/>
    <property type="match status" value="1"/>
</dbReference>
<reference evidence="7 8" key="1">
    <citation type="submission" date="2023-12" db="EMBL/GenBank/DDBJ databases">
        <title>A high-quality genome assembly for Dillenia turbinata (Dilleniales).</title>
        <authorList>
            <person name="Chanderbali A."/>
        </authorList>
    </citation>
    <scope>NUCLEOTIDE SEQUENCE [LARGE SCALE GENOMIC DNA]</scope>
    <source>
        <strain evidence="7">LSX21</strain>
        <tissue evidence="7">Leaf</tissue>
    </source>
</reference>
<dbReference type="EMBL" id="JBAMMX010000010">
    <property type="protein sequence ID" value="KAK6932617.1"/>
    <property type="molecule type" value="Genomic_DNA"/>
</dbReference>
<protein>
    <submittedName>
        <fullName evidence="7">NAC domain</fullName>
    </submittedName>
</protein>
<keyword evidence="3" id="KW-0238">DNA-binding</keyword>
<dbReference type="PANTHER" id="PTHR31744:SF233">
    <property type="entry name" value="NAC DOMAIN-CONTAINING PROTEIN 72-LIKE"/>
    <property type="match status" value="1"/>
</dbReference>
<evidence type="ECO:0000256" key="1">
    <source>
        <dbReference type="ARBA" id="ARBA00004123"/>
    </source>
</evidence>
<dbReference type="SUPFAM" id="SSF101941">
    <property type="entry name" value="NAC domain"/>
    <property type="match status" value="1"/>
</dbReference>
<evidence type="ECO:0000256" key="2">
    <source>
        <dbReference type="ARBA" id="ARBA00023015"/>
    </source>
</evidence>
<organism evidence="7 8">
    <name type="scientific">Dillenia turbinata</name>
    <dbReference type="NCBI Taxonomy" id="194707"/>
    <lineage>
        <taxon>Eukaryota</taxon>
        <taxon>Viridiplantae</taxon>
        <taxon>Streptophyta</taxon>
        <taxon>Embryophyta</taxon>
        <taxon>Tracheophyta</taxon>
        <taxon>Spermatophyta</taxon>
        <taxon>Magnoliopsida</taxon>
        <taxon>eudicotyledons</taxon>
        <taxon>Gunneridae</taxon>
        <taxon>Pentapetalae</taxon>
        <taxon>Dilleniales</taxon>
        <taxon>Dilleniaceae</taxon>
        <taxon>Dillenia</taxon>
    </lineage>
</organism>
<dbReference type="GO" id="GO:0003677">
    <property type="term" value="F:DNA binding"/>
    <property type="evidence" value="ECO:0007669"/>
    <property type="project" value="UniProtKB-KW"/>
</dbReference>
<evidence type="ECO:0000256" key="3">
    <source>
        <dbReference type="ARBA" id="ARBA00023125"/>
    </source>
</evidence>
<proteinExistence type="predicted"/>
<dbReference type="InterPro" id="IPR003441">
    <property type="entry name" value="NAC-dom"/>
</dbReference>
<dbReference type="Proteomes" id="UP001370490">
    <property type="component" value="Unassembled WGS sequence"/>
</dbReference>
<evidence type="ECO:0000313" key="8">
    <source>
        <dbReference type="Proteomes" id="UP001370490"/>
    </source>
</evidence>
<dbReference type="PROSITE" id="PS51005">
    <property type="entry name" value="NAC"/>
    <property type="match status" value="1"/>
</dbReference>
<dbReference type="GO" id="GO:0006355">
    <property type="term" value="P:regulation of DNA-templated transcription"/>
    <property type="evidence" value="ECO:0007669"/>
    <property type="project" value="InterPro"/>
</dbReference>
<keyword evidence="2" id="KW-0805">Transcription regulation</keyword>
<sequence length="212" mass="23787">MKICQLSHKPSCLYGVTASMKCGNIYNQAKRRDETSEHLILFNDGWANMSSGTLLPGFRFHPTDQELIIHYLKEKISNPSNPVTLSLDSKESLVELVLFISFGKASLGENEWFFFSPRDQKYPNGVCPNRAAGSGYWKATGTDKPILTSSSSQCLGVKKALIFYKGCPPKGTKTDWVMHECRAFEDARHSQRFWGSMRASHSLQGTPDRKEG</sequence>
<feature type="domain" description="NAC" evidence="6">
    <location>
        <begin position="54"/>
        <end position="202"/>
    </location>
</feature>
<dbReference type="InterPro" id="IPR036093">
    <property type="entry name" value="NAC_dom_sf"/>
</dbReference>
<comment type="subcellular location">
    <subcellularLocation>
        <location evidence="1">Nucleus</location>
    </subcellularLocation>
</comment>
<evidence type="ECO:0000256" key="4">
    <source>
        <dbReference type="ARBA" id="ARBA00023163"/>
    </source>
</evidence>
<accession>A0AAN8VN91</accession>